<feature type="region of interest" description="Disordered" evidence="1">
    <location>
        <begin position="1"/>
        <end position="21"/>
    </location>
</feature>
<proteinExistence type="predicted"/>
<dbReference type="Proteomes" id="UP000019109">
    <property type="component" value="Unassembled WGS sequence"/>
</dbReference>
<dbReference type="EMBL" id="BAVR01000032">
    <property type="protein sequence ID" value="GAE89234.1"/>
    <property type="molecule type" value="Genomic_DNA"/>
</dbReference>
<keyword evidence="2" id="KW-1133">Transmembrane helix</keyword>
<evidence type="ECO:0000313" key="3">
    <source>
        <dbReference type="EMBL" id="GAE89234.1"/>
    </source>
</evidence>
<dbReference type="STRING" id="1294263.JCM21531_2740"/>
<accession>W4V901</accession>
<reference evidence="3" key="1">
    <citation type="journal article" date="2014" name="Genome Announc.">
        <title>Draft Genome Sequence of Clostridium straminisolvens Strain JCM 21531T, Isolated from a Cellulose-Degrading Bacterial Community.</title>
        <authorList>
            <person name="Yuki M."/>
            <person name="Oshima K."/>
            <person name="Suda W."/>
            <person name="Sakamoto M."/>
            <person name="Kitamura K."/>
            <person name="Iida T."/>
            <person name="Hattori M."/>
            <person name="Ohkuma M."/>
        </authorList>
    </citation>
    <scope>NUCLEOTIDE SEQUENCE [LARGE SCALE GENOMIC DNA]</scope>
    <source>
        <strain evidence="3">JCM 21531</strain>
    </source>
</reference>
<dbReference type="AlphaFoldDB" id="W4V901"/>
<organism evidence="3 4">
    <name type="scientific">Acetivibrio straminisolvens JCM 21531</name>
    <dbReference type="NCBI Taxonomy" id="1294263"/>
    <lineage>
        <taxon>Bacteria</taxon>
        <taxon>Bacillati</taxon>
        <taxon>Bacillota</taxon>
        <taxon>Clostridia</taxon>
        <taxon>Eubacteriales</taxon>
        <taxon>Oscillospiraceae</taxon>
        <taxon>Acetivibrio</taxon>
    </lineage>
</organism>
<protein>
    <submittedName>
        <fullName evidence="3">Uncharacterized protein</fullName>
    </submittedName>
</protein>
<comment type="caution">
    <text evidence="3">The sequence shown here is derived from an EMBL/GenBank/DDBJ whole genome shotgun (WGS) entry which is preliminary data.</text>
</comment>
<keyword evidence="2" id="KW-0472">Membrane</keyword>
<name>W4V901_9FIRM</name>
<feature type="compositionally biased region" description="Basic and acidic residues" evidence="1">
    <location>
        <begin position="1"/>
        <end position="13"/>
    </location>
</feature>
<evidence type="ECO:0000256" key="2">
    <source>
        <dbReference type="SAM" id="Phobius"/>
    </source>
</evidence>
<keyword evidence="4" id="KW-1185">Reference proteome</keyword>
<sequence length="65" mass="6992">MGEPKPVRPHEILDESGLSDNPVAVTTVPRIVGIIPSRIFIIMTSIIVEFGCSLCSLTVLMLGNN</sequence>
<evidence type="ECO:0000256" key="1">
    <source>
        <dbReference type="SAM" id="MobiDB-lite"/>
    </source>
</evidence>
<feature type="transmembrane region" description="Helical" evidence="2">
    <location>
        <begin position="39"/>
        <end position="62"/>
    </location>
</feature>
<gene>
    <name evidence="3" type="ORF">JCM21531_2740</name>
</gene>
<keyword evidence="2" id="KW-0812">Transmembrane</keyword>
<evidence type="ECO:0000313" key="4">
    <source>
        <dbReference type="Proteomes" id="UP000019109"/>
    </source>
</evidence>